<protein>
    <submittedName>
        <fullName evidence="1">Uncharacterized protein</fullName>
    </submittedName>
</protein>
<sequence>MQQKVAWFMVGVLLGSLFFVIAEQNSDIPELGEENNVQVELLNFQNHTAFLLYGTPKNPLTPSLISQKMDEIMKLGKSGYKMYAIPIETPGSKIIGYGIKIHQDGTVEIKIQRVRSRAANITKIHENLRNWAKEPFQRAPDIKAERPIGVPKGYAVKAVRNDGSETVLAQGTTEPYWHNFGSIKDEVFDPPYGNVYAKAYYWGLWDDNDPNREYFMVAGDQYGTGAYYRSDPGYELRNEWGNSDYLPYRNYEGNIYHKWKLEPSLYPDSDFGLEVVEPGTPLDGSATYTLSIGYGGVSLPIVVVVPSYGMYVAVDGGEERVKWGLNFDMYSNSGMYSFQTRVASVASVSESALKDGQWHSIVETDYEVTFANPLHISDSDTARVGWIWMVKVD</sequence>
<proteinExistence type="predicted"/>
<reference evidence="1" key="1">
    <citation type="journal article" date="1998" name="Int. J. Syst. Bacteriol. 48 Pt">
        <title>Thermococcus guaymasensis sp. nov. and Thermococcus aggregans sp. nov., two novel thermophilic archaea isolated from the Guaymas Basin hydrothermal vent site.</title>
        <authorList>
            <person name="Canganella F."/>
            <person name="Jones W.J."/>
            <person name="Gambacorta A."/>
            <person name="Antranikian G."/>
        </authorList>
    </citation>
    <scope>NUCLEOTIDE SEQUENCE</scope>
    <source>
        <strain evidence="1">TY</strain>
    </source>
</reference>
<dbReference type="RefSeq" id="WP_253305464.1">
    <property type="nucleotide sequence ID" value="NZ_CP099582.1"/>
</dbReference>
<reference evidence="1" key="2">
    <citation type="submission" date="2022-06" db="EMBL/GenBank/DDBJ databases">
        <authorList>
            <person name="Park Y.-J."/>
        </authorList>
    </citation>
    <scope>NUCLEOTIDE SEQUENCE</scope>
    <source>
        <strain evidence="1">TY</strain>
    </source>
</reference>
<dbReference type="EMBL" id="CP099582">
    <property type="protein sequence ID" value="USS41524.1"/>
    <property type="molecule type" value="Genomic_DNA"/>
</dbReference>
<dbReference type="AlphaFoldDB" id="A0A9E7MZ62"/>
<dbReference type="KEGG" id="tagg:NF865_05000"/>
<evidence type="ECO:0000313" key="1">
    <source>
        <dbReference type="EMBL" id="USS41524.1"/>
    </source>
</evidence>
<name>A0A9E7MZ62_THEAG</name>
<gene>
    <name evidence="1" type="ORF">NF865_05000</name>
</gene>
<organism evidence="1 2">
    <name type="scientific">Thermococcus aggregans</name>
    <dbReference type="NCBI Taxonomy" id="110163"/>
    <lineage>
        <taxon>Archaea</taxon>
        <taxon>Methanobacteriati</taxon>
        <taxon>Methanobacteriota</taxon>
        <taxon>Thermococci</taxon>
        <taxon>Thermococcales</taxon>
        <taxon>Thermococcaceae</taxon>
        <taxon>Thermococcus</taxon>
    </lineage>
</organism>
<accession>A0A9E7MZ62</accession>
<evidence type="ECO:0000313" key="2">
    <source>
        <dbReference type="Proteomes" id="UP001055732"/>
    </source>
</evidence>
<dbReference type="Proteomes" id="UP001055732">
    <property type="component" value="Chromosome"/>
</dbReference>
<keyword evidence="2" id="KW-1185">Reference proteome</keyword>